<evidence type="ECO:0000256" key="2">
    <source>
        <dbReference type="HAMAP-Rule" id="MF_01139"/>
    </source>
</evidence>
<keyword evidence="2" id="KW-0460">Magnesium</keyword>
<feature type="binding site" evidence="2">
    <location>
        <position position="80"/>
    </location>
    <ligand>
        <name>substrate</name>
    </ligand>
</feature>
<organism evidence="3 4">
    <name type="scientific">Humisphaera borealis</name>
    <dbReference type="NCBI Taxonomy" id="2807512"/>
    <lineage>
        <taxon>Bacteria</taxon>
        <taxon>Pseudomonadati</taxon>
        <taxon>Planctomycetota</taxon>
        <taxon>Phycisphaerae</taxon>
        <taxon>Tepidisphaerales</taxon>
        <taxon>Tepidisphaeraceae</taxon>
        <taxon>Humisphaera</taxon>
    </lineage>
</organism>
<dbReference type="AlphaFoldDB" id="A0A7M2WZ43"/>
<dbReference type="FunFam" id="3.40.1180.10:FF:000001">
    <property type="entry name" value="(2E,6E)-farnesyl-diphosphate-specific ditrans,polycis-undecaprenyl-diphosphate synthase"/>
    <property type="match status" value="1"/>
</dbReference>
<dbReference type="HAMAP" id="MF_01139">
    <property type="entry name" value="ISPT"/>
    <property type="match status" value="1"/>
</dbReference>
<feature type="binding site" evidence="2">
    <location>
        <position position="216"/>
    </location>
    <ligand>
        <name>Mg(2+)</name>
        <dbReference type="ChEBI" id="CHEBI:18420"/>
    </ligand>
</feature>
<dbReference type="InterPro" id="IPR001441">
    <property type="entry name" value="UPP_synth-like"/>
</dbReference>
<dbReference type="GO" id="GO:0016094">
    <property type="term" value="P:polyprenol biosynthetic process"/>
    <property type="evidence" value="ECO:0007669"/>
    <property type="project" value="TreeGrafter"/>
</dbReference>
<comment type="subunit">
    <text evidence="2">Homodimer.</text>
</comment>
<dbReference type="PANTHER" id="PTHR10291">
    <property type="entry name" value="DEHYDRODOLICHYL DIPHOSPHATE SYNTHASE FAMILY MEMBER"/>
    <property type="match status" value="1"/>
</dbReference>
<evidence type="ECO:0000313" key="4">
    <source>
        <dbReference type="Proteomes" id="UP000593765"/>
    </source>
</evidence>
<feature type="binding site" evidence="2">
    <location>
        <position position="78"/>
    </location>
    <ligand>
        <name>substrate</name>
    </ligand>
</feature>
<sequence length="262" mass="29936">MSVAPDLSDLPRNKIPRHIAVIMDGNGRWAVKRGLERVRGHQQGARTVRDIVTECARLRKEFGGPDYLTLYSFSLENWKRPVDEVTFLMQMYIDYLRSERATMMENNIRFQQIGRLENLPLPVLNEMERTLEETKHNTGLTLVLALNYGSRAEIVDAVQAIAREVKEGRLKPEQINEEVISGHLYTAGMPDPDLLIRTAGEMRVSNYLLWQISYAELFVSPTLWPDFGVADLHEGIRAFASRNRRFGALDHTNTLKAVGSRQ</sequence>
<dbReference type="GO" id="GO:0005829">
    <property type="term" value="C:cytosol"/>
    <property type="evidence" value="ECO:0007669"/>
    <property type="project" value="TreeGrafter"/>
</dbReference>
<feature type="binding site" evidence="2">
    <location>
        <position position="37"/>
    </location>
    <ligand>
        <name>substrate</name>
    </ligand>
</feature>
<feature type="active site" description="Proton acceptor" evidence="2">
    <location>
        <position position="77"/>
    </location>
</feature>
<keyword evidence="1 2" id="KW-0808">Transferase</keyword>
<feature type="binding site" evidence="2">
    <location>
        <begin position="74"/>
        <end position="76"/>
    </location>
    <ligand>
        <name>substrate</name>
    </ligand>
</feature>
<dbReference type="InterPro" id="IPR018520">
    <property type="entry name" value="UPP_synth-like_CS"/>
</dbReference>
<feature type="binding site" evidence="2">
    <location>
        <position position="29"/>
    </location>
    <ligand>
        <name>substrate</name>
    </ligand>
</feature>
<dbReference type="KEGG" id="hbs:IPV69_04945"/>
<comment type="function">
    <text evidence="2">Catalyzes the condensation of isopentenyl diphosphate (IPP) with allylic pyrophosphates generating different type of terpenoids.</text>
</comment>
<feature type="active site" evidence="2">
    <location>
        <position position="24"/>
    </location>
</feature>
<dbReference type="NCBIfam" id="TIGR00055">
    <property type="entry name" value="uppS"/>
    <property type="match status" value="1"/>
</dbReference>
<feature type="binding site" evidence="2">
    <location>
        <begin position="203"/>
        <end position="205"/>
    </location>
    <ligand>
        <name>substrate</name>
    </ligand>
</feature>
<dbReference type="GO" id="GO:0008834">
    <property type="term" value="F:ditrans,polycis-undecaprenyl-diphosphate synthase [(2E,6E)-farnesyl-diphosphate specific] activity"/>
    <property type="evidence" value="ECO:0007669"/>
    <property type="project" value="TreeGrafter"/>
</dbReference>
<dbReference type="Pfam" id="PF01255">
    <property type="entry name" value="Prenyltransf"/>
    <property type="match status" value="1"/>
</dbReference>
<name>A0A7M2WZ43_9BACT</name>
<feature type="binding site" evidence="2">
    <location>
        <position position="197"/>
    </location>
    <ligand>
        <name>substrate</name>
    </ligand>
</feature>
<keyword evidence="2" id="KW-0479">Metal-binding</keyword>
<dbReference type="CDD" id="cd00475">
    <property type="entry name" value="Cis_IPPS"/>
    <property type="match status" value="1"/>
</dbReference>
<comment type="cofactor">
    <cofactor evidence="2">
        <name>Mg(2+)</name>
        <dbReference type="ChEBI" id="CHEBI:18420"/>
    </cofactor>
    <text evidence="2">Binds 2 magnesium ions per subunit.</text>
</comment>
<keyword evidence="4" id="KW-1185">Reference proteome</keyword>
<dbReference type="PROSITE" id="PS01066">
    <property type="entry name" value="UPP_SYNTHASE"/>
    <property type="match status" value="1"/>
</dbReference>
<accession>A0A7M2WZ43</accession>
<dbReference type="Proteomes" id="UP000593765">
    <property type="component" value="Chromosome"/>
</dbReference>
<dbReference type="SUPFAM" id="SSF64005">
    <property type="entry name" value="Undecaprenyl diphosphate synthase"/>
    <property type="match status" value="1"/>
</dbReference>
<dbReference type="PANTHER" id="PTHR10291:SF0">
    <property type="entry name" value="DEHYDRODOLICHYL DIPHOSPHATE SYNTHASE 2"/>
    <property type="match status" value="1"/>
</dbReference>
<feature type="binding site" evidence="2">
    <location>
        <position position="41"/>
    </location>
    <ligand>
        <name>substrate</name>
    </ligand>
</feature>
<dbReference type="Gene3D" id="3.40.1180.10">
    <property type="entry name" value="Decaprenyl diphosphate synthase-like"/>
    <property type="match status" value="1"/>
</dbReference>
<protein>
    <recommendedName>
        <fullName evidence="2">Isoprenyl transferase</fullName>
        <ecNumber evidence="2">2.5.1.-</ecNumber>
    </recommendedName>
</protein>
<feature type="binding site" evidence="2">
    <location>
        <begin position="25"/>
        <end position="28"/>
    </location>
    <ligand>
        <name>substrate</name>
    </ligand>
</feature>
<evidence type="ECO:0000313" key="3">
    <source>
        <dbReference type="EMBL" id="QOV90709.1"/>
    </source>
</evidence>
<gene>
    <name evidence="3" type="ORF">IPV69_04945</name>
</gene>
<reference evidence="3 4" key="1">
    <citation type="submission" date="2020-10" db="EMBL/GenBank/DDBJ databases">
        <title>Wide distribution of Phycisphaera-like planctomycetes from WD2101 soil group in peatlands and genome analysis of the first cultivated representative.</title>
        <authorList>
            <person name="Dedysh S.N."/>
            <person name="Beletsky A.V."/>
            <person name="Ivanova A."/>
            <person name="Kulichevskaya I.S."/>
            <person name="Suzina N.E."/>
            <person name="Philippov D.A."/>
            <person name="Rakitin A.L."/>
            <person name="Mardanov A.V."/>
            <person name="Ravin N.V."/>
        </authorList>
    </citation>
    <scope>NUCLEOTIDE SEQUENCE [LARGE SCALE GENOMIC DNA]</scope>
    <source>
        <strain evidence="3 4">M1803</strain>
    </source>
</reference>
<comment type="similarity">
    <text evidence="2">Belongs to the UPP synthase family.</text>
</comment>
<dbReference type="NCBIfam" id="NF011405">
    <property type="entry name" value="PRK14830.1"/>
    <property type="match status" value="1"/>
</dbReference>
<dbReference type="InterPro" id="IPR036424">
    <property type="entry name" value="UPP_synth-like_sf"/>
</dbReference>
<feature type="binding site" evidence="2">
    <location>
        <position position="24"/>
    </location>
    <ligand>
        <name>Mg(2+)</name>
        <dbReference type="ChEBI" id="CHEBI:18420"/>
    </ligand>
</feature>
<dbReference type="GO" id="GO:0030145">
    <property type="term" value="F:manganese ion binding"/>
    <property type="evidence" value="ECO:0007669"/>
    <property type="project" value="TreeGrafter"/>
</dbReference>
<dbReference type="GO" id="GO:0000287">
    <property type="term" value="F:magnesium ion binding"/>
    <property type="evidence" value="ECO:0007669"/>
    <property type="project" value="UniProtKB-UniRule"/>
</dbReference>
<dbReference type="RefSeq" id="WP_206293809.1">
    <property type="nucleotide sequence ID" value="NZ_CP063458.1"/>
</dbReference>
<dbReference type="EMBL" id="CP063458">
    <property type="protein sequence ID" value="QOV90709.1"/>
    <property type="molecule type" value="Genomic_DNA"/>
</dbReference>
<dbReference type="EC" id="2.5.1.-" evidence="2"/>
<proteinExistence type="inferred from homology"/>
<evidence type="ECO:0000256" key="1">
    <source>
        <dbReference type="ARBA" id="ARBA00022679"/>
    </source>
</evidence>